<feature type="region of interest" description="Disordered" evidence="1">
    <location>
        <begin position="282"/>
        <end position="305"/>
    </location>
</feature>
<reference evidence="3" key="1">
    <citation type="submission" date="2016-03" db="EMBL/GenBank/DDBJ databases">
        <authorList>
            <person name="Guldener U."/>
        </authorList>
    </citation>
    <scope>NUCLEOTIDE SEQUENCE [LARGE SCALE GENOMIC DNA]</scope>
</reference>
<evidence type="ECO:0000256" key="1">
    <source>
        <dbReference type="SAM" id="MobiDB-lite"/>
    </source>
</evidence>
<dbReference type="Proteomes" id="UP000177625">
    <property type="component" value="Unassembled WGS sequence"/>
</dbReference>
<sequence length="438" mass="49146">MSVLSAWKPSADTLKPHTAKFLYLLCFLDATNLRKDLFQRACSPKSHWNSEGNDAHLHPHNSKVPTLLIELFCNSQGTWNDLMFYDAIEELSSLFFINREERQGVWLHKTGPATAICIPDATEPLIVLIMPQALHDLGKCFKQSYQRQETCLEALYILLHAFPNDITADLGHIDDSINIVHVGRGGALKDLPGLLRQLDELDRQMSAIRRHEASSRPLHSHPKDTPLSREWRSAAIMFAAKVLIADKPAASLIPLSLGLQVETVLAKDSLHDIFRLAGDLKHGGKRKRTPHSLGNGRGSTSNASGKQWREHIEIPSWLDPRSGLVSQQVETSMWITRQQKYFERACSSSFLKPSTRLELSVHRFTAIAQGFFTNTDTSLTVAQAVRSMALRWKSIGDLIYEVNGVVYHDYDPILVAYRMWIKSDMCLAVFKSNGGGIG</sequence>
<dbReference type="AlphaFoldDB" id="A0A1E1M2W0"/>
<evidence type="ECO:0000313" key="2">
    <source>
        <dbReference type="EMBL" id="CZT43429.1"/>
    </source>
</evidence>
<dbReference type="EMBL" id="FJVC01000128">
    <property type="protein sequence ID" value="CZT43429.1"/>
    <property type="molecule type" value="Genomic_DNA"/>
</dbReference>
<proteinExistence type="predicted"/>
<evidence type="ECO:0000313" key="3">
    <source>
        <dbReference type="Proteomes" id="UP000177625"/>
    </source>
</evidence>
<name>A0A1E1M2W0_RHYSE</name>
<keyword evidence="3" id="KW-1185">Reference proteome</keyword>
<accession>A0A1E1M2W0</accession>
<protein>
    <submittedName>
        <fullName evidence="2">Uncharacterized protein</fullName>
    </submittedName>
</protein>
<organism evidence="2 3">
    <name type="scientific">Rhynchosporium secalis</name>
    <name type="common">Barley scald fungus</name>
    <dbReference type="NCBI Taxonomy" id="38038"/>
    <lineage>
        <taxon>Eukaryota</taxon>
        <taxon>Fungi</taxon>
        <taxon>Dikarya</taxon>
        <taxon>Ascomycota</taxon>
        <taxon>Pezizomycotina</taxon>
        <taxon>Leotiomycetes</taxon>
        <taxon>Helotiales</taxon>
        <taxon>Ploettnerulaceae</taxon>
        <taxon>Rhynchosporium</taxon>
    </lineage>
</organism>
<gene>
    <name evidence="2" type="ORF">RSE6_03466</name>
</gene>